<gene>
    <name evidence="3" type="ORF">FE840_020720</name>
</gene>
<evidence type="ECO:0000313" key="3">
    <source>
        <dbReference type="EMBL" id="QLF72062.1"/>
    </source>
</evidence>
<name>A0ABX6QUT2_9HYPH</name>
<keyword evidence="4" id="KW-1185">Reference proteome</keyword>
<feature type="chain" id="PRO_5046680098" evidence="2">
    <location>
        <begin position="20"/>
        <end position="513"/>
    </location>
</feature>
<dbReference type="Pfam" id="PF05345">
    <property type="entry name" value="He_PIG"/>
    <property type="match status" value="1"/>
</dbReference>
<sequence>MRSVFALVLLLALPMAVQAACTDPAEPAGAVIYNTNTNTLQYCNGTGWVNTGAVMPAAPQTGCTNPTGQAGQVIYAASLGVVQFCNGSSWVDTACAAKRKPGGSGCGGQPAGTMQYNTTHNELQFCDSTDWVAMGWPCPSDLSTPVWNAPTSFTYNVMEGDTFGIVPTVTDDSIQPLTYSQSGTLPPGLSLNSGTGAVSGNPTTVGSYTFTLRATDSSGNYVEREFTVNVTPAEVVAVIAASANNVNIQSLFSAPDWADSARTKRVVINSGVTIGSTNPAIAALLTGTGRGGDLEIIIGGEVQGAGGVPNGGAGGPAINVQQTGAVITNNGAIRGGGGGGGRGGSGTATVLTNREPASGFLFQNDFFNPGPTWQWQDMFDGTAGLYWGQTYNPFAYVPMTVTSADIGGYRYYRGPDVTGGNGYLFSIAREQIVSGPTTGGDGGRGQGSDGAAASGLAGGTNAGTGGAGGSWGQAGAAGSAGNATGGATGGAAGAAIMGVSHTLVNTGTVLGTY</sequence>
<keyword evidence="2" id="KW-0732">Signal</keyword>
<dbReference type="InterPro" id="IPR013783">
    <property type="entry name" value="Ig-like_fold"/>
</dbReference>
<dbReference type="RefSeq" id="WP_171033819.1">
    <property type="nucleotide sequence ID" value="NZ_CP058352.1"/>
</dbReference>
<reference evidence="3 4" key="1">
    <citation type="submission" date="2020-06" db="EMBL/GenBank/DDBJ databases">
        <title>Genome sequence of Rhizobium sp strain ADMK78.</title>
        <authorList>
            <person name="Rahi P."/>
        </authorList>
    </citation>
    <scope>NUCLEOTIDE SEQUENCE [LARGE SCALE GENOMIC DNA]</scope>
    <source>
        <strain evidence="3 4">ADMK78</strain>
        <plasmid evidence="3 4">pPRADMK78_02</plasmid>
    </source>
</reference>
<keyword evidence="3" id="KW-0614">Plasmid</keyword>
<evidence type="ECO:0000256" key="2">
    <source>
        <dbReference type="SAM" id="SignalP"/>
    </source>
</evidence>
<dbReference type="Proteomes" id="UP000308530">
    <property type="component" value="Plasmid pPRADMK78_02"/>
</dbReference>
<evidence type="ECO:0000256" key="1">
    <source>
        <dbReference type="SAM" id="MobiDB-lite"/>
    </source>
</evidence>
<dbReference type="Gene3D" id="2.60.40.10">
    <property type="entry name" value="Immunoglobulins"/>
    <property type="match status" value="1"/>
</dbReference>
<organism evidence="3 4">
    <name type="scientific">Peteryoungia desertarenae</name>
    <dbReference type="NCBI Taxonomy" id="1813451"/>
    <lineage>
        <taxon>Bacteria</taxon>
        <taxon>Pseudomonadati</taxon>
        <taxon>Pseudomonadota</taxon>
        <taxon>Alphaproteobacteria</taxon>
        <taxon>Hyphomicrobiales</taxon>
        <taxon>Rhizobiaceae</taxon>
        <taxon>Peteryoungia</taxon>
    </lineage>
</organism>
<dbReference type="InterPro" id="IPR015919">
    <property type="entry name" value="Cadherin-like_sf"/>
</dbReference>
<geneLocation type="plasmid" evidence="3 4">
    <name>pPRADMK78_02</name>
</geneLocation>
<protein>
    <submittedName>
        <fullName evidence="3">Ig domain-containing protein</fullName>
    </submittedName>
</protein>
<dbReference type="EMBL" id="CP058352">
    <property type="protein sequence ID" value="QLF72062.1"/>
    <property type="molecule type" value="Genomic_DNA"/>
</dbReference>
<dbReference type="SUPFAM" id="SSF49313">
    <property type="entry name" value="Cadherin-like"/>
    <property type="match status" value="1"/>
</dbReference>
<feature type="region of interest" description="Disordered" evidence="1">
    <location>
        <begin position="435"/>
        <end position="456"/>
    </location>
</feature>
<proteinExistence type="predicted"/>
<accession>A0ABX6QUT2</accession>
<evidence type="ECO:0000313" key="4">
    <source>
        <dbReference type="Proteomes" id="UP000308530"/>
    </source>
</evidence>
<feature type="compositionally biased region" description="Gly residues" evidence="1">
    <location>
        <begin position="437"/>
        <end position="448"/>
    </location>
</feature>
<feature type="signal peptide" evidence="2">
    <location>
        <begin position="1"/>
        <end position="19"/>
    </location>
</feature>